<evidence type="ECO:0000313" key="2">
    <source>
        <dbReference type="Proteomes" id="UP000193006"/>
    </source>
</evidence>
<sequence>MLIVETSLEELDFFSRPVPKRNWTIHIMKNDTIETVELKNVSLIPTAVDLFSDGSLLLVQSRCLKDGSSVERNARRYNRNGQLISAFTLGDGIEQMQIDETDTIWVSYFDEGVFGNFGWEHPIGSEGLLAFTKDGEKLWGAGDYGIVDCYALNVTSSKEVYFYYYADSYLVQLTNRVEEIRYRIEGETLQQFLMEPNGMIGQIDHYTVKRFKKRNRTMVPKAKIEFVDEAGKRLIGQVFMRGTFLYLYGKEGIFQR</sequence>
<dbReference type="Proteomes" id="UP000193006">
    <property type="component" value="Chromosome"/>
</dbReference>
<organism evidence="1 2">
    <name type="scientific">Halalkalibacter krulwichiae</name>
    <dbReference type="NCBI Taxonomy" id="199441"/>
    <lineage>
        <taxon>Bacteria</taxon>
        <taxon>Bacillati</taxon>
        <taxon>Bacillota</taxon>
        <taxon>Bacilli</taxon>
        <taxon>Bacillales</taxon>
        <taxon>Bacillaceae</taxon>
        <taxon>Halalkalibacter</taxon>
    </lineage>
</organism>
<proteinExistence type="predicted"/>
<name>A0A1X9MMW8_9BACI</name>
<dbReference type="STRING" id="199441.BkAM31D_23625"/>
<accession>A0A1X9MMW8</accession>
<dbReference type="AlphaFoldDB" id="A0A1X9MMW8"/>
<gene>
    <name evidence="1" type="ORF">BkAM31D_23625</name>
</gene>
<dbReference type="EMBL" id="CP020814">
    <property type="protein sequence ID" value="ARK32622.1"/>
    <property type="molecule type" value="Genomic_DNA"/>
</dbReference>
<protein>
    <submittedName>
        <fullName evidence="1">Uncharacterized protein</fullName>
    </submittedName>
</protein>
<reference evidence="1 2" key="1">
    <citation type="submission" date="2017-04" db="EMBL/GenBank/DDBJ databases">
        <title>Bacillus krulwichiae AM31D Genome sequencing and assembly.</title>
        <authorList>
            <person name="Krulwich T.A."/>
            <person name="Anastor L."/>
            <person name="Ehrlich R."/>
            <person name="Ehrlich G.D."/>
            <person name="Janto B."/>
        </authorList>
    </citation>
    <scope>NUCLEOTIDE SEQUENCE [LARGE SCALE GENOMIC DNA]</scope>
    <source>
        <strain evidence="1 2">AM31D</strain>
    </source>
</reference>
<evidence type="ECO:0000313" key="1">
    <source>
        <dbReference type="EMBL" id="ARK32622.1"/>
    </source>
</evidence>
<keyword evidence="2" id="KW-1185">Reference proteome</keyword>
<dbReference type="KEGG" id="bkw:BkAM31D_23625"/>